<sequence>MVSDASPASTGWQGFPMADNKMDLLRSFYNKDEVRSIVRFFLPIYYLGKSTMLLDKEGRCFAFRTAQIPFLQSGQELFHAATLLLLAAELVSQRAVEKHRLGLRGGHFPCIIGHHRQYTKKSELTEWHRSNMDRVNAFMKTEIIEHATRYVSRTVEIIFPGVAERMRASAKWQYGRWRIRPMFGLFYNLCVNGIFPTSRGSTASPTSISRMLSANPFQPPPSLWVVLWEAGVAIELPPWVILIYPSSLLHHFNVDALDFQFVMVDGTERPTRKTQPLLSMLMGAGAGHFDTLADAKRAHKKTTVSYPDSIKTALENYSYVYNTASSPPHVPM</sequence>
<accession>A0A8H5BH18</accession>
<name>A0A8H5BH18_9AGAR</name>
<proteinExistence type="predicted"/>
<dbReference type="EMBL" id="JAACJJ010000022">
    <property type="protein sequence ID" value="KAF5323177.1"/>
    <property type="molecule type" value="Genomic_DNA"/>
</dbReference>
<keyword evidence="2" id="KW-1185">Reference proteome</keyword>
<dbReference type="Proteomes" id="UP000567179">
    <property type="component" value="Unassembled WGS sequence"/>
</dbReference>
<dbReference type="AlphaFoldDB" id="A0A8H5BH18"/>
<dbReference type="OrthoDB" id="3266461at2759"/>
<comment type="caution">
    <text evidence="1">The sequence shown here is derived from an EMBL/GenBank/DDBJ whole genome shotgun (WGS) entry which is preliminary data.</text>
</comment>
<evidence type="ECO:0000313" key="2">
    <source>
        <dbReference type="Proteomes" id="UP000567179"/>
    </source>
</evidence>
<reference evidence="1 2" key="1">
    <citation type="journal article" date="2020" name="ISME J.">
        <title>Uncovering the hidden diversity of litter-decomposition mechanisms in mushroom-forming fungi.</title>
        <authorList>
            <person name="Floudas D."/>
            <person name="Bentzer J."/>
            <person name="Ahren D."/>
            <person name="Johansson T."/>
            <person name="Persson P."/>
            <person name="Tunlid A."/>
        </authorList>
    </citation>
    <scope>NUCLEOTIDE SEQUENCE [LARGE SCALE GENOMIC DNA]</scope>
    <source>
        <strain evidence="1 2">CBS 101986</strain>
    </source>
</reference>
<protein>
    <submittedName>
        <fullName evidence="1">Uncharacterized protein</fullName>
    </submittedName>
</protein>
<gene>
    <name evidence="1" type="ORF">D9619_013732</name>
</gene>
<organism evidence="1 2">
    <name type="scientific">Psilocybe cf. subviscida</name>
    <dbReference type="NCBI Taxonomy" id="2480587"/>
    <lineage>
        <taxon>Eukaryota</taxon>
        <taxon>Fungi</taxon>
        <taxon>Dikarya</taxon>
        <taxon>Basidiomycota</taxon>
        <taxon>Agaricomycotina</taxon>
        <taxon>Agaricomycetes</taxon>
        <taxon>Agaricomycetidae</taxon>
        <taxon>Agaricales</taxon>
        <taxon>Agaricineae</taxon>
        <taxon>Strophariaceae</taxon>
        <taxon>Psilocybe</taxon>
    </lineage>
</organism>
<evidence type="ECO:0000313" key="1">
    <source>
        <dbReference type="EMBL" id="KAF5323177.1"/>
    </source>
</evidence>